<gene>
    <name evidence="1" type="ORF">FOF46_17240</name>
</gene>
<reference evidence="1 2" key="1">
    <citation type="submission" date="2019-07" db="EMBL/GenBank/DDBJ databases">
        <title>The draft genome sequence of Aquimarina algiphila M91.</title>
        <authorList>
            <person name="Meng X."/>
        </authorList>
    </citation>
    <scope>NUCLEOTIDE SEQUENCE [LARGE SCALE GENOMIC DNA]</scope>
    <source>
        <strain evidence="1 2">M91</strain>
    </source>
</reference>
<evidence type="ECO:0000313" key="1">
    <source>
        <dbReference type="EMBL" id="TSE06968.1"/>
    </source>
</evidence>
<dbReference type="Proteomes" id="UP000318833">
    <property type="component" value="Unassembled WGS sequence"/>
</dbReference>
<protein>
    <submittedName>
        <fullName evidence="1">Uncharacterized protein</fullName>
    </submittedName>
</protein>
<accession>A0A554VHH1</accession>
<sequence>MKEHYILGYNINIYEKERVLDIIDTQGIYKDEFDILKQTGNISTKLIYCNKNLIKIVEIDELNNIETRLQDNLNCIKYQDIPKNRINFLIHSEKEENSCLGEIDFTKFLKPNCDDIRSPFQLIGKLSKKDESFKWLPFDELYLTYPLFTGIGDYLFLDYSNPLAPSVCQTDYIIDYPYGEINKNLVHRFERSNLKAKSIKIVNDLNDLDFEYWYNGIAGVPFWIQHPEIPRCPKNGKKMKFVCQISTTESVKVKESDVLNDNSLSIRDHQFLQFWGSGDLYVFIEPESKIVGYLIQDT</sequence>
<dbReference type="OrthoDB" id="1273554at2"/>
<dbReference type="RefSeq" id="WP_143917316.1">
    <property type="nucleotide sequence ID" value="NZ_CANMXV010000021.1"/>
</dbReference>
<comment type="caution">
    <text evidence="1">The sequence shown here is derived from an EMBL/GenBank/DDBJ whole genome shotgun (WGS) entry which is preliminary data.</text>
</comment>
<evidence type="ECO:0000313" key="2">
    <source>
        <dbReference type="Proteomes" id="UP000318833"/>
    </source>
</evidence>
<dbReference type="EMBL" id="VLNR01000038">
    <property type="protein sequence ID" value="TSE06968.1"/>
    <property type="molecule type" value="Genomic_DNA"/>
</dbReference>
<organism evidence="1 2">
    <name type="scientific">Aquimarina algiphila</name>
    <dbReference type="NCBI Taxonomy" id="2047982"/>
    <lineage>
        <taxon>Bacteria</taxon>
        <taxon>Pseudomonadati</taxon>
        <taxon>Bacteroidota</taxon>
        <taxon>Flavobacteriia</taxon>
        <taxon>Flavobacteriales</taxon>
        <taxon>Flavobacteriaceae</taxon>
        <taxon>Aquimarina</taxon>
    </lineage>
</organism>
<dbReference type="AlphaFoldDB" id="A0A554VHH1"/>
<proteinExistence type="predicted"/>
<name>A0A554VHH1_9FLAO</name>
<keyword evidence="2" id="KW-1185">Reference proteome</keyword>